<feature type="domain" description="Phage neck terminator protein gp12-like" evidence="1">
    <location>
        <begin position="15"/>
        <end position="111"/>
    </location>
</feature>
<dbReference type="STRING" id="1291743.LOSG293_110260"/>
<organism evidence="2 3">
    <name type="scientific">Secundilactobacillus oryzae JCM 18671</name>
    <dbReference type="NCBI Taxonomy" id="1291743"/>
    <lineage>
        <taxon>Bacteria</taxon>
        <taxon>Bacillati</taxon>
        <taxon>Bacillota</taxon>
        <taxon>Bacilli</taxon>
        <taxon>Lactobacillales</taxon>
        <taxon>Lactobacillaceae</taxon>
        <taxon>Secundilactobacillus</taxon>
    </lineage>
</organism>
<proteinExistence type="predicted"/>
<reference evidence="2" key="1">
    <citation type="journal article" date="2014" name="Genome Announc.">
        <title>Draft Genome Sequence of Lactobacillus oryzae Strain SG293T.</title>
        <authorList>
            <person name="Tanizawa Y."/>
            <person name="Fujisawa T."/>
            <person name="Mochizuki T."/>
            <person name="Kaminuma E."/>
            <person name="Nakamura Y."/>
            <person name="Tohno M."/>
        </authorList>
    </citation>
    <scope>NUCLEOTIDE SEQUENCE [LARGE SCALE GENOMIC DNA]</scope>
    <source>
        <strain evidence="2">SG293</strain>
    </source>
</reference>
<dbReference type="EMBL" id="BBJM01000011">
    <property type="protein sequence ID" value="GAK47710.1"/>
    <property type="molecule type" value="Genomic_DNA"/>
</dbReference>
<comment type="caution">
    <text evidence="2">The sequence shown here is derived from an EMBL/GenBank/DDBJ whole genome shotgun (WGS) entry which is preliminary data.</text>
</comment>
<dbReference type="NCBIfam" id="NF047498">
    <property type="entry name" value="LIC_12616_fam"/>
    <property type="match status" value="1"/>
</dbReference>
<protein>
    <recommendedName>
        <fullName evidence="1">Phage neck terminator protein gp12-like domain-containing protein</fullName>
    </recommendedName>
</protein>
<evidence type="ECO:0000313" key="3">
    <source>
        <dbReference type="Proteomes" id="UP000028700"/>
    </source>
</evidence>
<dbReference type="Proteomes" id="UP000028700">
    <property type="component" value="Unassembled WGS sequence"/>
</dbReference>
<gene>
    <name evidence="2" type="ORF">LOSG293_110260</name>
</gene>
<sequence>MTYNAKTFDYGEKVEAFRQIITNITGLSVVPINREKLPEYPYITFDYPNGGVPETWNNSRELEIFRFQITLNCYAEKPQESMQIANDIEVLLKDPKYHEQLRKAGIIVVDAVPNSITANDFTSLFSIYVQPVEVTLRLLRSYVSDFPRINSTDLGGHSNV</sequence>
<dbReference type="InterPro" id="IPR057087">
    <property type="entry name" value="Gp12-like"/>
</dbReference>
<dbReference type="AlphaFoldDB" id="A0A081BI42"/>
<evidence type="ECO:0000313" key="2">
    <source>
        <dbReference type="EMBL" id="GAK47710.1"/>
    </source>
</evidence>
<dbReference type="eggNOG" id="ENOG5032AYT">
    <property type="taxonomic scope" value="Bacteria"/>
</dbReference>
<keyword evidence="3" id="KW-1185">Reference proteome</keyword>
<dbReference type="OrthoDB" id="2921463at2"/>
<accession>A0A081BI42</accession>
<evidence type="ECO:0000259" key="1">
    <source>
        <dbReference type="Pfam" id="PF23961"/>
    </source>
</evidence>
<name>A0A081BI42_9LACO</name>
<dbReference type="Pfam" id="PF23961">
    <property type="entry name" value="Phage_tail_terminator_9"/>
    <property type="match status" value="1"/>
</dbReference>
<dbReference type="RefSeq" id="WP_034527319.1">
    <property type="nucleotide sequence ID" value="NZ_BBAZ01000001.1"/>
</dbReference>